<keyword evidence="1" id="KW-0472">Membrane</keyword>
<keyword evidence="3" id="KW-1185">Reference proteome</keyword>
<keyword evidence="1" id="KW-0812">Transmembrane</keyword>
<proteinExistence type="predicted"/>
<name>A0ABS7J7R8_9SPHN</name>
<accession>A0ABS7J7R8</accession>
<evidence type="ECO:0000313" key="2">
    <source>
        <dbReference type="EMBL" id="MBX7482119.1"/>
    </source>
</evidence>
<gene>
    <name evidence="2" type="ORF">K3174_06220</name>
</gene>
<organism evidence="2 3">
    <name type="scientific">Qipengyuania qiaonensis</name>
    <dbReference type="NCBI Taxonomy" id="2867240"/>
    <lineage>
        <taxon>Bacteria</taxon>
        <taxon>Pseudomonadati</taxon>
        <taxon>Pseudomonadota</taxon>
        <taxon>Alphaproteobacteria</taxon>
        <taxon>Sphingomonadales</taxon>
        <taxon>Erythrobacteraceae</taxon>
        <taxon>Qipengyuania</taxon>
    </lineage>
</organism>
<sequence length="169" mass="19039">MPKLGPYRYSITADQYTESMQRLLWVQLRRRPFPAIQLFLIAICLAMLVGDAMDGFINIAAASVAVLTLPVLVATLRWMTTSAARRSFARTPALSDENCLTVEEGLLVFRSRTVTYRQSLAELAGFIETETLILVDRTDQSAHIVPKMALGDELQDFRQYLEEAGVRRL</sequence>
<protein>
    <submittedName>
        <fullName evidence="2">YcxB family protein</fullName>
    </submittedName>
</protein>
<keyword evidence="1" id="KW-1133">Transmembrane helix</keyword>
<comment type="caution">
    <text evidence="2">The sequence shown here is derived from an EMBL/GenBank/DDBJ whole genome shotgun (WGS) entry which is preliminary data.</text>
</comment>
<reference evidence="2 3" key="1">
    <citation type="submission" date="2021-08" db="EMBL/GenBank/DDBJ databases">
        <title>Comparative Genomics Analysis of the Genus Qipengyuania Reveals Extensive Genetic Diversity and Metabolic Versatility, Including the Description of Fifteen Novel Species.</title>
        <authorList>
            <person name="Liu Y."/>
        </authorList>
    </citation>
    <scope>NUCLEOTIDE SEQUENCE [LARGE SCALE GENOMIC DNA]</scope>
    <source>
        <strain evidence="2 3">6D47A</strain>
    </source>
</reference>
<dbReference type="EMBL" id="JAIGNO010000003">
    <property type="protein sequence ID" value="MBX7482119.1"/>
    <property type="molecule type" value="Genomic_DNA"/>
</dbReference>
<evidence type="ECO:0000256" key="1">
    <source>
        <dbReference type="SAM" id="Phobius"/>
    </source>
</evidence>
<dbReference type="Proteomes" id="UP000755104">
    <property type="component" value="Unassembled WGS sequence"/>
</dbReference>
<feature type="transmembrane region" description="Helical" evidence="1">
    <location>
        <begin position="56"/>
        <end position="76"/>
    </location>
</feature>
<evidence type="ECO:0000313" key="3">
    <source>
        <dbReference type="Proteomes" id="UP000755104"/>
    </source>
</evidence>
<feature type="transmembrane region" description="Helical" evidence="1">
    <location>
        <begin position="32"/>
        <end position="50"/>
    </location>
</feature>